<protein>
    <recommendedName>
        <fullName evidence="3">Reverse transcriptase</fullName>
    </recommendedName>
</protein>
<gene>
    <name evidence="1" type="ORF">Tco_0821694</name>
</gene>
<evidence type="ECO:0008006" key="3">
    <source>
        <dbReference type="Google" id="ProtNLM"/>
    </source>
</evidence>
<proteinExistence type="predicted"/>
<reference evidence="1" key="1">
    <citation type="journal article" date="2022" name="Int. J. Mol. Sci.">
        <title>Draft Genome of Tanacetum Coccineum: Genomic Comparison of Closely Related Tanacetum-Family Plants.</title>
        <authorList>
            <person name="Yamashiro T."/>
            <person name="Shiraishi A."/>
            <person name="Nakayama K."/>
            <person name="Satake H."/>
        </authorList>
    </citation>
    <scope>NUCLEOTIDE SEQUENCE</scope>
</reference>
<dbReference type="InterPro" id="IPR052343">
    <property type="entry name" value="Retrotransposon-Effector_Assoc"/>
</dbReference>
<name>A0ABQ5AD06_9ASTR</name>
<evidence type="ECO:0000313" key="2">
    <source>
        <dbReference type="Proteomes" id="UP001151760"/>
    </source>
</evidence>
<comment type="caution">
    <text evidence="1">The sequence shown here is derived from an EMBL/GenBank/DDBJ whole genome shotgun (WGS) entry which is preliminary data.</text>
</comment>
<evidence type="ECO:0000313" key="1">
    <source>
        <dbReference type="EMBL" id="GJT00525.1"/>
    </source>
</evidence>
<dbReference type="PANTHER" id="PTHR46890:SF50">
    <property type="entry name" value="RNA-DIRECTED DNA POLYMERASE, EUKARYOTA, REVERSE TRANSCRIPTASE ZINC-BINDING DOMAIN PROTEIN-RELATED"/>
    <property type="match status" value="1"/>
</dbReference>
<accession>A0ABQ5AD06</accession>
<dbReference type="EMBL" id="BQNB010012202">
    <property type="protein sequence ID" value="GJT00525.1"/>
    <property type="molecule type" value="Genomic_DNA"/>
</dbReference>
<organism evidence="1 2">
    <name type="scientific">Tanacetum coccineum</name>
    <dbReference type="NCBI Taxonomy" id="301880"/>
    <lineage>
        <taxon>Eukaryota</taxon>
        <taxon>Viridiplantae</taxon>
        <taxon>Streptophyta</taxon>
        <taxon>Embryophyta</taxon>
        <taxon>Tracheophyta</taxon>
        <taxon>Spermatophyta</taxon>
        <taxon>Magnoliopsida</taxon>
        <taxon>eudicotyledons</taxon>
        <taxon>Gunneridae</taxon>
        <taxon>Pentapetalae</taxon>
        <taxon>asterids</taxon>
        <taxon>campanulids</taxon>
        <taxon>Asterales</taxon>
        <taxon>Asteraceae</taxon>
        <taxon>Asteroideae</taxon>
        <taxon>Anthemideae</taxon>
        <taxon>Anthemidinae</taxon>
        <taxon>Tanacetum</taxon>
    </lineage>
</organism>
<dbReference type="PANTHER" id="PTHR46890">
    <property type="entry name" value="NON-LTR RETROLELEMENT REVERSE TRANSCRIPTASE-LIKE PROTEIN-RELATED"/>
    <property type="match status" value="1"/>
</dbReference>
<sequence length="177" mass="20382">MVNGLWCKDPTLIKAEMVRHYKTLFFESGALHPIFCCDRAEKILGEDATMVEKDLSDEEILDAVHKCGGDKALGPDWFNFKYIRKFWDILKWDLIRVIRWFVENMEISNDCNSSFVTIIPKAIDPISLGDFQPISLIRCNYKIIVKVLAERIKRVVGKVVGMCKMLLSKGGIYLMVF</sequence>
<keyword evidence="2" id="KW-1185">Reference proteome</keyword>
<dbReference type="Proteomes" id="UP001151760">
    <property type="component" value="Unassembled WGS sequence"/>
</dbReference>
<reference evidence="1" key="2">
    <citation type="submission" date="2022-01" db="EMBL/GenBank/DDBJ databases">
        <authorList>
            <person name="Yamashiro T."/>
            <person name="Shiraishi A."/>
            <person name="Satake H."/>
            <person name="Nakayama K."/>
        </authorList>
    </citation>
    <scope>NUCLEOTIDE SEQUENCE</scope>
</reference>